<evidence type="ECO:0000256" key="14">
    <source>
        <dbReference type="SAM" id="SignalP"/>
    </source>
</evidence>
<evidence type="ECO:0000256" key="12">
    <source>
        <dbReference type="PIRSR" id="PIRSR602401-1"/>
    </source>
</evidence>
<dbReference type="PANTHER" id="PTHR24291:SF187">
    <property type="entry name" value="CYTOCHROME P450 4AE1-RELATED"/>
    <property type="match status" value="1"/>
</dbReference>
<dbReference type="GO" id="GO:0004497">
    <property type="term" value="F:monooxygenase activity"/>
    <property type="evidence" value="ECO:0007669"/>
    <property type="project" value="UniProtKB-KW"/>
</dbReference>
<keyword evidence="6 12" id="KW-0479">Metal-binding</keyword>
<evidence type="ECO:0000256" key="1">
    <source>
        <dbReference type="ARBA" id="ARBA00001971"/>
    </source>
</evidence>
<evidence type="ECO:0000313" key="16">
    <source>
        <dbReference type="Proteomes" id="UP001107558"/>
    </source>
</evidence>
<dbReference type="SUPFAM" id="SSF48264">
    <property type="entry name" value="Cytochrome P450"/>
    <property type="match status" value="1"/>
</dbReference>
<name>A0A9J6CCD3_POLVA</name>
<dbReference type="FunFam" id="1.10.630.10:FF:000182">
    <property type="entry name" value="Cytochrome P450 3A4"/>
    <property type="match status" value="1"/>
</dbReference>
<evidence type="ECO:0008006" key="17">
    <source>
        <dbReference type="Google" id="ProtNLM"/>
    </source>
</evidence>
<gene>
    <name evidence="15" type="ORF">PVAND_009363</name>
</gene>
<dbReference type="InterPro" id="IPR001128">
    <property type="entry name" value="Cyt_P450"/>
</dbReference>
<evidence type="ECO:0000256" key="4">
    <source>
        <dbReference type="ARBA" id="ARBA00010617"/>
    </source>
</evidence>
<dbReference type="PANTHER" id="PTHR24291">
    <property type="entry name" value="CYTOCHROME P450 FAMILY 4"/>
    <property type="match status" value="1"/>
</dbReference>
<feature type="binding site" description="axial binding residue" evidence="12">
    <location>
        <position position="449"/>
    </location>
    <ligand>
        <name>heme</name>
        <dbReference type="ChEBI" id="CHEBI:30413"/>
    </ligand>
    <ligandPart>
        <name>Fe</name>
        <dbReference type="ChEBI" id="CHEBI:18248"/>
    </ligandPart>
</feature>
<evidence type="ECO:0000256" key="2">
    <source>
        <dbReference type="ARBA" id="ARBA00004174"/>
    </source>
</evidence>
<evidence type="ECO:0000256" key="10">
    <source>
        <dbReference type="ARBA" id="ARBA00023004"/>
    </source>
</evidence>
<evidence type="ECO:0000256" key="6">
    <source>
        <dbReference type="ARBA" id="ARBA00022723"/>
    </source>
</evidence>
<evidence type="ECO:0000256" key="3">
    <source>
        <dbReference type="ARBA" id="ARBA00004406"/>
    </source>
</evidence>
<comment type="similarity">
    <text evidence="4 13">Belongs to the cytochrome P450 family.</text>
</comment>
<dbReference type="AlphaFoldDB" id="A0A9J6CCD3"/>
<evidence type="ECO:0000256" key="13">
    <source>
        <dbReference type="RuleBase" id="RU000461"/>
    </source>
</evidence>
<evidence type="ECO:0000256" key="7">
    <source>
        <dbReference type="ARBA" id="ARBA00022824"/>
    </source>
</evidence>
<dbReference type="InterPro" id="IPR050196">
    <property type="entry name" value="Cytochrome_P450_Monoox"/>
</dbReference>
<keyword evidence="8" id="KW-0492">Microsome</keyword>
<dbReference type="InterPro" id="IPR002401">
    <property type="entry name" value="Cyt_P450_E_grp-I"/>
</dbReference>
<keyword evidence="14" id="KW-0732">Signal</keyword>
<comment type="caution">
    <text evidence="15">The sequence shown here is derived from an EMBL/GenBank/DDBJ whole genome shotgun (WGS) entry which is preliminary data.</text>
</comment>
<keyword evidence="10 12" id="KW-0408">Iron</keyword>
<dbReference type="Pfam" id="PF00067">
    <property type="entry name" value="p450"/>
    <property type="match status" value="1"/>
</dbReference>
<dbReference type="Gene3D" id="1.10.630.10">
    <property type="entry name" value="Cytochrome P450"/>
    <property type="match status" value="1"/>
</dbReference>
<dbReference type="InterPro" id="IPR036396">
    <property type="entry name" value="Cyt_P450_sf"/>
</dbReference>
<keyword evidence="9 13" id="KW-0560">Oxidoreductase</keyword>
<dbReference type="Proteomes" id="UP001107558">
    <property type="component" value="Chromosome 1"/>
</dbReference>
<keyword evidence="11 13" id="KW-0503">Monooxygenase</keyword>
<dbReference type="EMBL" id="JADBJN010000001">
    <property type="protein sequence ID" value="KAG5679825.1"/>
    <property type="molecule type" value="Genomic_DNA"/>
</dbReference>
<dbReference type="PRINTS" id="PR00385">
    <property type="entry name" value="P450"/>
</dbReference>
<proteinExistence type="inferred from homology"/>
<dbReference type="GO" id="GO:0005789">
    <property type="term" value="C:endoplasmic reticulum membrane"/>
    <property type="evidence" value="ECO:0007669"/>
    <property type="project" value="UniProtKB-SubCell"/>
</dbReference>
<evidence type="ECO:0000256" key="9">
    <source>
        <dbReference type="ARBA" id="ARBA00023002"/>
    </source>
</evidence>
<protein>
    <recommendedName>
        <fullName evidence="17">Cytochrome P450</fullName>
    </recommendedName>
</protein>
<dbReference type="GO" id="GO:0005506">
    <property type="term" value="F:iron ion binding"/>
    <property type="evidence" value="ECO:0007669"/>
    <property type="project" value="InterPro"/>
</dbReference>
<accession>A0A9J6CCD3</accession>
<dbReference type="CDD" id="cd20628">
    <property type="entry name" value="CYP4"/>
    <property type="match status" value="1"/>
</dbReference>
<dbReference type="PROSITE" id="PS00086">
    <property type="entry name" value="CYTOCHROME_P450"/>
    <property type="match status" value="1"/>
</dbReference>
<comment type="cofactor">
    <cofactor evidence="1 12">
        <name>heme</name>
        <dbReference type="ChEBI" id="CHEBI:30413"/>
    </cofactor>
</comment>
<dbReference type="GO" id="GO:0016705">
    <property type="term" value="F:oxidoreductase activity, acting on paired donors, with incorporation or reduction of molecular oxygen"/>
    <property type="evidence" value="ECO:0007669"/>
    <property type="project" value="InterPro"/>
</dbReference>
<keyword evidence="7" id="KW-0256">Endoplasmic reticulum</keyword>
<evidence type="ECO:0000256" key="8">
    <source>
        <dbReference type="ARBA" id="ARBA00022848"/>
    </source>
</evidence>
<dbReference type="OrthoDB" id="1470350at2759"/>
<reference evidence="15" key="1">
    <citation type="submission" date="2021-03" db="EMBL/GenBank/DDBJ databases">
        <title>Chromosome level genome of the anhydrobiotic midge Polypedilum vanderplanki.</title>
        <authorList>
            <person name="Yoshida Y."/>
            <person name="Kikawada T."/>
            <person name="Gusev O."/>
        </authorList>
    </citation>
    <scope>NUCLEOTIDE SEQUENCE</scope>
    <source>
        <strain evidence="15">NIAS01</strain>
        <tissue evidence="15">Whole body or cell culture</tissue>
    </source>
</reference>
<dbReference type="GO" id="GO:0020037">
    <property type="term" value="F:heme binding"/>
    <property type="evidence" value="ECO:0007669"/>
    <property type="project" value="InterPro"/>
</dbReference>
<keyword evidence="5 12" id="KW-0349">Heme</keyword>
<evidence type="ECO:0000256" key="11">
    <source>
        <dbReference type="ARBA" id="ARBA00023033"/>
    </source>
</evidence>
<evidence type="ECO:0000256" key="5">
    <source>
        <dbReference type="ARBA" id="ARBA00022617"/>
    </source>
</evidence>
<organism evidence="15 16">
    <name type="scientific">Polypedilum vanderplanki</name>
    <name type="common">Sleeping chironomid midge</name>
    <dbReference type="NCBI Taxonomy" id="319348"/>
    <lineage>
        <taxon>Eukaryota</taxon>
        <taxon>Metazoa</taxon>
        <taxon>Ecdysozoa</taxon>
        <taxon>Arthropoda</taxon>
        <taxon>Hexapoda</taxon>
        <taxon>Insecta</taxon>
        <taxon>Pterygota</taxon>
        <taxon>Neoptera</taxon>
        <taxon>Endopterygota</taxon>
        <taxon>Diptera</taxon>
        <taxon>Nematocera</taxon>
        <taxon>Chironomoidea</taxon>
        <taxon>Chironomidae</taxon>
        <taxon>Chironominae</taxon>
        <taxon>Polypedilum</taxon>
        <taxon>Polypedilum</taxon>
    </lineage>
</organism>
<feature type="chain" id="PRO_5039938190" description="Cytochrome P450" evidence="14">
    <location>
        <begin position="22"/>
        <end position="501"/>
    </location>
</feature>
<comment type="subcellular location">
    <subcellularLocation>
        <location evidence="3">Endoplasmic reticulum membrane</location>
        <topology evidence="3">Peripheral membrane protein</topology>
    </subcellularLocation>
    <subcellularLocation>
        <location evidence="2">Microsome membrane</location>
        <topology evidence="2">Peripheral membrane protein</topology>
    </subcellularLocation>
</comment>
<dbReference type="InterPro" id="IPR017972">
    <property type="entry name" value="Cyt_P450_CS"/>
</dbReference>
<keyword evidence="16" id="KW-1185">Reference proteome</keyword>
<sequence>MIIIWFTISVIVLLYLWDKNGFKNPRFIKCSEKFNGPKTIPIFGNALQYLAKSTEDALPLAAKFFNIYGDTVRIWAFKRFVLLTKDPKFFEVILSSQKQLTKNNLYDLMHDWLGGGLLLSTNEKWFQRRKIITPTFHFKILQEFVDVFNYQNNIFVKKLKELKSENPFDIYNMVTLMSLDIISQTAMGVEIHAQNDDSEYAQTVKEMTYIIIDRMMHIWKRPNFIYQFTSDKVRYDRCLKTLHSFTRKIIEKRRETIINEEDEGFENVDDDSIGIKKRMALLDVLLKSTVNGKPLTNSEIAEEVDTFMFEGHDTVTTSTTFTLYLLSQHPDVQKKVYEEAIKIVGYDLSVNPTYNQLQDMKYLECVIKESLRMYPPVPIIGRKLDEDMIFGQTLIPAGVNTNLMIYHLNMDERYFKNPEKFIPERFSETNIRNENPFLYVPFSAGPRNCIGQKFAMLELKSTLSNVIRNFELIKSDIPLNIIAQLTLKSTTGVHVGFRQRK</sequence>
<evidence type="ECO:0000313" key="15">
    <source>
        <dbReference type="EMBL" id="KAG5679825.1"/>
    </source>
</evidence>
<feature type="signal peptide" evidence="14">
    <location>
        <begin position="1"/>
        <end position="21"/>
    </location>
</feature>
<dbReference type="PRINTS" id="PR00463">
    <property type="entry name" value="EP450I"/>
</dbReference>